<dbReference type="SUPFAM" id="SSF47413">
    <property type="entry name" value="lambda repressor-like DNA-binding domains"/>
    <property type="match status" value="1"/>
</dbReference>
<name>E4RQZ7_LEAB4</name>
<evidence type="ECO:0000256" key="1">
    <source>
        <dbReference type="ARBA" id="ARBA00023015"/>
    </source>
</evidence>
<evidence type="ECO:0000259" key="4">
    <source>
        <dbReference type="PROSITE" id="PS50932"/>
    </source>
</evidence>
<dbReference type="SMART" id="SM00354">
    <property type="entry name" value="HTH_LACI"/>
    <property type="match status" value="1"/>
</dbReference>
<feature type="domain" description="HTH lacI-type" evidence="4">
    <location>
        <begin position="4"/>
        <end position="58"/>
    </location>
</feature>
<dbReference type="InterPro" id="IPR001761">
    <property type="entry name" value="Peripla_BP/Lac1_sug-bd_dom"/>
</dbReference>
<dbReference type="Pfam" id="PF00532">
    <property type="entry name" value="Peripla_BP_1"/>
    <property type="match status" value="1"/>
</dbReference>
<keyword evidence="1" id="KW-0805">Transcription regulation</keyword>
<dbReference type="CDD" id="cd06267">
    <property type="entry name" value="PBP1_LacI_sugar_binding-like"/>
    <property type="match status" value="1"/>
</dbReference>
<proteinExistence type="predicted"/>
<dbReference type="EMBL" id="CP002305">
    <property type="protein sequence ID" value="ADQ18440.1"/>
    <property type="molecule type" value="Genomic_DNA"/>
</dbReference>
<evidence type="ECO:0000256" key="2">
    <source>
        <dbReference type="ARBA" id="ARBA00023125"/>
    </source>
</evidence>
<dbReference type="PANTHER" id="PTHR30146:SF109">
    <property type="entry name" value="HTH-TYPE TRANSCRIPTIONAL REGULATOR GALS"/>
    <property type="match status" value="1"/>
</dbReference>
<reference evidence="5 6" key="2">
    <citation type="journal article" date="2011" name="Stand. Genomic Sci.">
        <title>Complete genome sequence of Leadbetterella byssophila type strain (4M15).</title>
        <authorList>
            <person name="Abt B."/>
            <person name="Teshima H."/>
            <person name="Lucas S."/>
            <person name="Lapidus A."/>
            <person name="Del Rio T.G."/>
            <person name="Nolan M."/>
            <person name="Tice H."/>
            <person name="Cheng J.F."/>
            <person name="Pitluck S."/>
            <person name="Liolios K."/>
            <person name="Pagani I."/>
            <person name="Ivanova N."/>
            <person name="Mavromatis K."/>
            <person name="Pati A."/>
            <person name="Tapia R."/>
            <person name="Han C."/>
            <person name="Goodwin L."/>
            <person name="Chen A."/>
            <person name="Palaniappan K."/>
            <person name="Land M."/>
            <person name="Hauser L."/>
            <person name="Chang Y.J."/>
            <person name="Jeffries C.D."/>
            <person name="Rohde M."/>
            <person name="Goker M."/>
            <person name="Tindall B.J."/>
            <person name="Detter J.C."/>
            <person name="Woyke T."/>
            <person name="Bristow J."/>
            <person name="Eisen J.A."/>
            <person name="Markowitz V."/>
            <person name="Hugenholtz P."/>
            <person name="Klenk H.P."/>
            <person name="Kyrpides N.C."/>
        </authorList>
    </citation>
    <scope>NUCLEOTIDE SEQUENCE [LARGE SCALE GENOMIC DNA]</scope>
    <source>
        <strain evidence="6">DSM 17132 / JCM 16389 / KACC 11308 / NBRC 106382 / 4M15</strain>
    </source>
</reference>
<dbReference type="CDD" id="cd01392">
    <property type="entry name" value="HTH_LacI"/>
    <property type="match status" value="1"/>
</dbReference>
<protein>
    <submittedName>
        <fullName evidence="5">Transcriptional regulator, LacI family</fullName>
    </submittedName>
</protein>
<dbReference type="HOGENOM" id="CLU_037628_6_2_10"/>
<keyword evidence="3" id="KW-0804">Transcription</keyword>
<dbReference type="AlphaFoldDB" id="E4RQZ7"/>
<dbReference type="Gene3D" id="3.40.50.2300">
    <property type="match status" value="2"/>
</dbReference>
<dbReference type="KEGG" id="lby:Lbys_2778"/>
<dbReference type="GO" id="GO:0000976">
    <property type="term" value="F:transcription cis-regulatory region binding"/>
    <property type="evidence" value="ECO:0007669"/>
    <property type="project" value="TreeGrafter"/>
</dbReference>
<gene>
    <name evidence="5" type="ordered locus">Lbys_2778</name>
</gene>
<dbReference type="PANTHER" id="PTHR30146">
    <property type="entry name" value="LACI-RELATED TRANSCRIPTIONAL REPRESSOR"/>
    <property type="match status" value="1"/>
</dbReference>
<dbReference type="Gene3D" id="1.10.260.40">
    <property type="entry name" value="lambda repressor-like DNA-binding domains"/>
    <property type="match status" value="1"/>
</dbReference>
<dbReference type="InterPro" id="IPR010982">
    <property type="entry name" value="Lambda_DNA-bd_dom_sf"/>
</dbReference>
<keyword evidence="2" id="KW-0238">DNA-binding</keyword>
<keyword evidence="6" id="KW-1185">Reference proteome</keyword>
<evidence type="ECO:0000256" key="3">
    <source>
        <dbReference type="ARBA" id="ARBA00023163"/>
    </source>
</evidence>
<reference key="1">
    <citation type="submission" date="2010-11" db="EMBL/GenBank/DDBJ databases">
        <title>The complete genome of Leadbetterella byssophila DSM 17132.</title>
        <authorList>
            <consortium name="US DOE Joint Genome Institute (JGI-PGF)"/>
            <person name="Lucas S."/>
            <person name="Copeland A."/>
            <person name="Lapidus A."/>
            <person name="Glavina del Rio T."/>
            <person name="Dalin E."/>
            <person name="Tice H."/>
            <person name="Bruce D."/>
            <person name="Goodwin L."/>
            <person name="Pitluck S."/>
            <person name="Kyrpides N."/>
            <person name="Mavromatis K."/>
            <person name="Ivanova N."/>
            <person name="Teshima H."/>
            <person name="Brettin T."/>
            <person name="Detter J.C."/>
            <person name="Han C."/>
            <person name="Tapia R."/>
            <person name="Land M."/>
            <person name="Hauser L."/>
            <person name="Markowitz V."/>
            <person name="Cheng J.-F."/>
            <person name="Hugenholtz P."/>
            <person name="Woyke T."/>
            <person name="Wu D."/>
            <person name="Tindall B."/>
            <person name="Pomrenke H.G."/>
            <person name="Brambilla E."/>
            <person name="Klenk H.-P."/>
            <person name="Eisen J.A."/>
        </authorList>
    </citation>
    <scope>NUCLEOTIDE SEQUENCE [LARGE SCALE GENOMIC DNA]</scope>
    <source>
        <strain>DSM 17132</strain>
    </source>
</reference>
<accession>E4RQZ7</accession>
<dbReference type="InterPro" id="IPR028082">
    <property type="entry name" value="Peripla_BP_I"/>
</dbReference>
<dbReference type="STRING" id="649349.Lbys_2778"/>
<dbReference type="Proteomes" id="UP000007435">
    <property type="component" value="Chromosome"/>
</dbReference>
<dbReference type="PROSITE" id="PS50932">
    <property type="entry name" value="HTH_LACI_2"/>
    <property type="match status" value="1"/>
</dbReference>
<sequence length="333" mass="37467">MQNVTIKTIAKELGISVSTVSRALQNNTRIGEKTRKEVKKMAEKLQYVPNPIALNLQRSRTNTLGLVVPTLSEEFFSHVVSGVEKVATEQGFHVIVNQSQDSMSTEKEIIQSYIAAKLDGIMVSIAADTNDYSHFVKVQKHNIPLVFYDRIPRNFPSHQIRSEIQPGIFEAMRFLHQKNIRKIALLNGPSNLLVSDERLNGYLAAIKDLGLSTSPQYIKTTNLTRQDTLLKMAEFIEMGPEMPEAIVCFNDYVALHAIRTCQDFHLTPNVDISFVSFANIGITEFIENKPIASVEQFPTQMGEESAKLLLDNIMTKDSMNFKNINISTQLVVH</sequence>
<evidence type="ECO:0000313" key="5">
    <source>
        <dbReference type="EMBL" id="ADQ18440.1"/>
    </source>
</evidence>
<dbReference type="RefSeq" id="WP_013409472.1">
    <property type="nucleotide sequence ID" value="NC_014655.1"/>
</dbReference>
<organism evidence="5 6">
    <name type="scientific">Leadbetterella byssophila (strain DSM 17132 / JCM 16389 / KACC 11308 / NBRC 106382 / 4M15)</name>
    <dbReference type="NCBI Taxonomy" id="649349"/>
    <lineage>
        <taxon>Bacteria</taxon>
        <taxon>Pseudomonadati</taxon>
        <taxon>Bacteroidota</taxon>
        <taxon>Cytophagia</taxon>
        <taxon>Cytophagales</taxon>
        <taxon>Leadbetterellaceae</taxon>
        <taxon>Leadbetterella</taxon>
    </lineage>
</organism>
<dbReference type="eggNOG" id="COG1609">
    <property type="taxonomic scope" value="Bacteria"/>
</dbReference>
<dbReference type="InterPro" id="IPR000843">
    <property type="entry name" value="HTH_LacI"/>
</dbReference>
<dbReference type="Pfam" id="PF00356">
    <property type="entry name" value="LacI"/>
    <property type="match status" value="1"/>
</dbReference>
<dbReference type="GO" id="GO:0003700">
    <property type="term" value="F:DNA-binding transcription factor activity"/>
    <property type="evidence" value="ECO:0007669"/>
    <property type="project" value="TreeGrafter"/>
</dbReference>
<dbReference type="SUPFAM" id="SSF53822">
    <property type="entry name" value="Periplasmic binding protein-like I"/>
    <property type="match status" value="1"/>
</dbReference>
<dbReference type="OrthoDB" id="833520at2"/>
<evidence type="ECO:0000313" key="6">
    <source>
        <dbReference type="Proteomes" id="UP000007435"/>
    </source>
</evidence>